<dbReference type="PANTHER" id="PTHR43194:SF2">
    <property type="entry name" value="PEROXISOMAL MEMBRANE PROTEIN LPX1"/>
    <property type="match status" value="1"/>
</dbReference>
<evidence type="ECO:0000313" key="2">
    <source>
        <dbReference type="EMBL" id="SDH65114.1"/>
    </source>
</evidence>
<evidence type="ECO:0000313" key="3">
    <source>
        <dbReference type="Proteomes" id="UP000182894"/>
    </source>
</evidence>
<dbReference type="InterPro" id="IPR050228">
    <property type="entry name" value="Carboxylesterase_BioH"/>
</dbReference>
<accession>A0A1G8E5I6</accession>
<gene>
    <name evidence="2" type="ORF">SAMN05216605_107240</name>
</gene>
<dbReference type="InterPro" id="IPR000073">
    <property type="entry name" value="AB_hydrolase_1"/>
</dbReference>
<reference evidence="3" key="1">
    <citation type="submission" date="2016-10" db="EMBL/GenBank/DDBJ databases">
        <authorList>
            <person name="Varghese N."/>
            <person name="Submissions S."/>
        </authorList>
    </citation>
    <scope>NUCLEOTIDE SEQUENCE [LARGE SCALE GENOMIC DNA]</scope>
    <source>
        <strain evidence="3">ATCC 700689</strain>
    </source>
</reference>
<dbReference type="STRING" id="89065.SAMN05216605_107240"/>
<evidence type="ECO:0000259" key="1">
    <source>
        <dbReference type="Pfam" id="PF12697"/>
    </source>
</evidence>
<keyword evidence="3" id="KW-1185">Reference proteome</keyword>
<dbReference type="OrthoDB" id="5729753at2"/>
<name>A0A1G8E5I6_9PSED</name>
<dbReference type="AlphaFoldDB" id="A0A1G8E5I6"/>
<protein>
    <submittedName>
        <fullName evidence="2">Pimeloyl-ACP methyl ester carboxylesterase</fullName>
    </submittedName>
</protein>
<dbReference type="PANTHER" id="PTHR43194">
    <property type="entry name" value="HYDROLASE ALPHA/BETA FOLD FAMILY"/>
    <property type="match status" value="1"/>
</dbReference>
<dbReference type="Proteomes" id="UP000182894">
    <property type="component" value="Unassembled WGS sequence"/>
</dbReference>
<feature type="domain" description="AB hydrolase-1" evidence="1">
    <location>
        <begin position="5"/>
        <end position="250"/>
    </location>
</feature>
<dbReference type="InterPro" id="IPR029058">
    <property type="entry name" value="AB_hydrolase_fold"/>
</dbReference>
<sequence>MTQPVFFAHANGFPSATYGKLFAALGDEFQVTHLDQHAHDPRFPVTDNWPNLVDELVHHLREQSQPVWGVGHSLGGVLHYHAALRHPELYRGVVMLDSPVLTRFDQWMIRAAKRFGFIDRITPAGRTLGRREVFSDLDAARRYFSGKNLFRRFDPECFEAYLLHGLQPDGEQLRLRFDPATEISIYRSVPHTSPGMARHLRVPLAMVRGEHSDVVRRHHAMSVKSMREGEYLSVPGGHMFPLEHPEDTAQMLKNLFSRWSARSRAANDLLARQQARA</sequence>
<dbReference type="RefSeq" id="WP_074753394.1">
    <property type="nucleotide sequence ID" value="NZ_FNCO01000007.1"/>
</dbReference>
<dbReference type="Gene3D" id="3.40.50.1820">
    <property type="entry name" value="alpha/beta hydrolase"/>
    <property type="match status" value="1"/>
</dbReference>
<dbReference type="SUPFAM" id="SSF53474">
    <property type="entry name" value="alpha/beta-Hydrolases"/>
    <property type="match status" value="1"/>
</dbReference>
<proteinExistence type="predicted"/>
<dbReference type="Pfam" id="PF12697">
    <property type="entry name" value="Abhydrolase_6"/>
    <property type="match status" value="1"/>
</dbReference>
<dbReference type="EMBL" id="FNCO01000007">
    <property type="protein sequence ID" value="SDH65114.1"/>
    <property type="molecule type" value="Genomic_DNA"/>
</dbReference>
<organism evidence="2 3">
    <name type="scientific">Pseudomonas abietaniphila</name>
    <dbReference type="NCBI Taxonomy" id="89065"/>
    <lineage>
        <taxon>Bacteria</taxon>
        <taxon>Pseudomonadati</taxon>
        <taxon>Pseudomonadota</taxon>
        <taxon>Gammaproteobacteria</taxon>
        <taxon>Pseudomonadales</taxon>
        <taxon>Pseudomonadaceae</taxon>
        <taxon>Pseudomonas</taxon>
    </lineage>
</organism>